<protein>
    <submittedName>
        <fullName evidence="2">Uncharacterized protein</fullName>
    </submittedName>
</protein>
<dbReference type="EMBL" id="JAIHOM010000100">
    <property type="protein sequence ID" value="MCW6037969.1"/>
    <property type="molecule type" value="Genomic_DNA"/>
</dbReference>
<comment type="caution">
    <text evidence="2">The sequence shown here is derived from an EMBL/GenBank/DDBJ whole genome shotgun (WGS) entry which is preliminary data.</text>
</comment>
<feature type="transmembrane region" description="Helical" evidence="1">
    <location>
        <begin position="12"/>
        <end position="32"/>
    </location>
</feature>
<keyword evidence="1" id="KW-0472">Membrane</keyword>
<proteinExistence type="predicted"/>
<keyword evidence="1" id="KW-1133">Transmembrane helix</keyword>
<keyword evidence="1" id="KW-0812">Transmembrane</keyword>
<keyword evidence="3" id="KW-1185">Reference proteome</keyword>
<dbReference type="Proteomes" id="UP001526426">
    <property type="component" value="Unassembled WGS sequence"/>
</dbReference>
<evidence type="ECO:0000256" key="1">
    <source>
        <dbReference type="SAM" id="Phobius"/>
    </source>
</evidence>
<sequence>MKQQDVRMASELLMSAGVVSLLLGVIVMGEVLQRLQDVGEVGEEVFRGDRLPVLPFPEPQ</sequence>
<evidence type="ECO:0000313" key="3">
    <source>
        <dbReference type="Proteomes" id="UP001526426"/>
    </source>
</evidence>
<reference evidence="2 3" key="1">
    <citation type="submission" date="2021-08" db="EMBL/GenBank/DDBJ databases">
        <title>Draft genome sequence of Spirulina subsalsa with high tolerance to salinity and hype-accumulation of phycocyanin.</title>
        <authorList>
            <person name="Pei H."/>
            <person name="Jiang L."/>
        </authorList>
    </citation>
    <scope>NUCLEOTIDE SEQUENCE [LARGE SCALE GENOMIC DNA]</scope>
    <source>
        <strain evidence="2 3">FACHB-351</strain>
    </source>
</reference>
<evidence type="ECO:0000313" key="2">
    <source>
        <dbReference type="EMBL" id="MCW6037969.1"/>
    </source>
</evidence>
<organism evidence="2 3">
    <name type="scientific">Spirulina subsalsa FACHB-351</name>
    <dbReference type="NCBI Taxonomy" id="234711"/>
    <lineage>
        <taxon>Bacteria</taxon>
        <taxon>Bacillati</taxon>
        <taxon>Cyanobacteriota</taxon>
        <taxon>Cyanophyceae</taxon>
        <taxon>Spirulinales</taxon>
        <taxon>Spirulinaceae</taxon>
        <taxon>Spirulina</taxon>
    </lineage>
</organism>
<accession>A0ABT3L900</accession>
<name>A0ABT3L900_9CYAN</name>
<gene>
    <name evidence="2" type="ORF">K4A83_17055</name>
</gene>
<dbReference type="RefSeq" id="WP_265265858.1">
    <property type="nucleotide sequence ID" value="NZ_JAIHOM010000100.1"/>
</dbReference>